<comment type="subunit">
    <text evidence="11">Interacts with FNBP3. Interacts with CDKL5. Interacts with ATRX; MECP2 recruits ATRX to pericentric heterochromatin in neuronal cells. Interacts with NCOR2. Interacts with TBL1XR1; bridges interaction between MECP2 and NCOR1. Interacts with TBL1X; recruits TBL1X to the heterochromatin foci.</text>
</comment>
<evidence type="ECO:0000256" key="3">
    <source>
        <dbReference type="ARBA" id="ARBA00022491"/>
    </source>
</evidence>
<dbReference type="Gene3D" id="3.30.890.10">
    <property type="entry name" value="Methyl-cpg-binding Protein 2, Chain A"/>
    <property type="match status" value="1"/>
</dbReference>
<dbReference type="GO" id="GO:0010385">
    <property type="term" value="F:double-stranded methylated DNA binding"/>
    <property type="evidence" value="ECO:0007669"/>
    <property type="project" value="TreeGrafter"/>
</dbReference>
<evidence type="ECO:0000256" key="7">
    <source>
        <dbReference type="ARBA" id="ARBA00023015"/>
    </source>
</evidence>
<protein>
    <recommendedName>
        <fullName evidence="12">Methyl-CpG-binding protein 2</fullName>
    </recommendedName>
</protein>
<keyword evidence="16" id="KW-1185">Reference proteome</keyword>
<keyword evidence="8" id="KW-0238">DNA-binding</keyword>
<dbReference type="PANTHER" id="PTHR15074">
    <property type="entry name" value="METHYL-CPG-BINDING PROTEIN"/>
    <property type="match status" value="1"/>
</dbReference>
<keyword evidence="3" id="KW-0678">Repressor</keyword>
<accession>A0AAY4CU15</accession>
<evidence type="ECO:0000256" key="13">
    <source>
        <dbReference type="SAM" id="MobiDB-lite"/>
    </source>
</evidence>
<evidence type="ECO:0000256" key="5">
    <source>
        <dbReference type="ARBA" id="ARBA00022737"/>
    </source>
</evidence>
<dbReference type="GO" id="GO:0003682">
    <property type="term" value="F:chromatin binding"/>
    <property type="evidence" value="ECO:0007669"/>
    <property type="project" value="TreeGrafter"/>
</dbReference>
<keyword evidence="4" id="KW-0597">Phosphoprotein</keyword>
<dbReference type="PANTHER" id="PTHR15074:SF6">
    <property type="entry name" value="METHYL-CPG-BINDING PROTEIN 2"/>
    <property type="match status" value="1"/>
</dbReference>
<dbReference type="GO" id="GO:0000122">
    <property type="term" value="P:negative regulation of transcription by RNA polymerase II"/>
    <property type="evidence" value="ECO:0007669"/>
    <property type="project" value="TreeGrafter"/>
</dbReference>
<feature type="region of interest" description="Disordered" evidence="13">
    <location>
        <begin position="247"/>
        <end position="275"/>
    </location>
</feature>
<organism evidence="15 16">
    <name type="scientific">Denticeps clupeoides</name>
    <name type="common">denticle herring</name>
    <dbReference type="NCBI Taxonomy" id="299321"/>
    <lineage>
        <taxon>Eukaryota</taxon>
        <taxon>Metazoa</taxon>
        <taxon>Chordata</taxon>
        <taxon>Craniata</taxon>
        <taxon>Vertebrata</taxon>
        <taxon>Euteleostomi</taxon>
        <taxon>Actinopterygii</taxon>
        <taxon>Neopterygii</taxon>
        <taxon>Teleostei</taxon>
        <taxon>Clupei</taxon>
        <taxon>Clupeiformes</taxon>
        <taxon>Denticipitoidei</taxon>
        <taxon>Denticipitidae</taxon>
        <taxon>Denticeps</taxon>
    </lineage>
</organism>
<keyword evidence="9" id="KW-0804">Transcription</keyword>
<comment type="subcellular location">
    <subcellularLocation>
        <location evidence="1">Nucleus</location>
    </subcellularLocation>
</comment>
<evidence type="ECO:0000256" key="12">
    <source>
        <dbReference type="ARBA" id="ARBA00072376"/>
    </source>
</evidence>
<dbReference type="Pfam" id="PF01429">
    <property type="entry name" value="MBD"/>
    <property type="match status" value="1"/>
</dbReference>
<keyword evidence="2" id="KW-0488">Methylation</keyword>
<evidence type="ECO:0000256" key="10">
    <source>
        <dbReference type="ARBA" id="ARBA00023242"/>
    </source>
</evidence>
<feature type="compositionally biased region" description="Polar residues" evidence="13">
    <location>
        <begin position="80"/>
        <end position="93"/>
    </location>
</feature>
<dbReference type="GO" id="GO:0005654">
    <property type="term" value="C:nucleoplasm"/>
    <property type="evidence" value="ECO:0007669"/>
    <property type="project" value="UniProtKB-ARBA"/>
</dbReference>
<reference evidence="15" key="2">
    <citation type="submission" date="2025-08" db="UniProtKB">
        <authorList>
            <consortium name="Ensembl"/>
        </authorList>
    </citation>
    <scope>IDENTIFICATION</scope>
</reference>
<reference evidence="15 16" key="1">
    <citation type="submission" date="2020-06" db="EMBL/GenBank/DDBJ databases">
        <authorList>
            <consortium name="Wellcome Sanger Institute Data Sharing"/>
        </authorList>
    </citation>
    <scope>NUCLEOTIDE SEQUENCE [LARGE SCALE GENOMIC DNA]</scope>
</reference>
<keyword evidence="10" id="KW-0539">Nucleus</keyword>
<evidence type="ECO:0000256" key="9">
    <source>
        <dbReference type="ARBA" id="ARBA00023163"/>
    </source>
</evidence>
<dbReference type="GO" id="GO:0010629">
    <property type="term" value="P:negative regulation of gene expression"/>
    <property type="evidence" value="ECO:0007669"/>
    <property type="project" value="UniProtKB-ARBA"/>
</dbReference>
<evidence type="ECO:0000256" key="11">
    <source>
        <dbReference type="ARBA" id="ARBA00063689"/>
    </source>
</evidence>
<feature type="compositionally biased region" description="Basic residues" evidence="13">
    <location>
        <begin position="110"/>
        <end position="119"/>
    </location>
</feature>
<keyword evidence="6" id="KW-0007">Acetylation</keyword>
<gene>
    <name evidence="15" type="primary">MECP2</name>
</gene>
<dbReference type="GeneTree" id="ENSGT00530000063687"/>
<name>A0AAY4CU15_9TELE</name>
<dbReference type="PROSITE" id="PS50982">
    <property type="entry name" value="MBD"/>
    <property type="match status" value="1"/>
</dbReference>
<dbReference type="GO" id="GO:0000792">
    <property type="term" value="C:heterochromatin"/>
    <property type="evidence" value="ECO:0007669"/>
    <property type="project" value="TreeGrafter"/>
</dbReference>
<dbReference type="GO" id="GO:0008327">
    <property type="term" value="F:methyl-CpG binding"/>
    <property type="evidence" value="ECO:0007669"/>
    <property type="project" value="TreeGrafter"/>
</dbReference>
<dbReference type="GO" id="GO:0051093">
    <property type="term" value="P:negative regulation of developmental process"/>
    <property type="evidence" value="ECO:0007669"/>
    <property type="project" value="UniProtKB-ARBA"/>
</dbReference>
<dbReference type="CDD" id="cd01396">
    <property type="entry name" value="MeCP2_MBD"/>
    <property type="match status" value="1"/>
</dbReference>
<dbReference type="GO" id="GO:0048468">
    <property type="term" value="P:cell development"/>
    <property type="evidence" value="ECO:0007669"/>
    <property type="project" value="UniProtKB-ARBA"/>
</dbReference>
<feature type="compositionally biased region" description="Polar residues" evidence="13">
    <location>
        <begin position="41"/>
        <end position="60"/>
    </location>
</feature>
<dbReference type="Proteomes" id="UP000694580">
    <property type="component" value="Chromosome 12"/>
</dbReference>
<evidence type="ECO:0000256" key="4">
    <source>
        <dbReference type="ARBA" id="ARBA00022553"/>
    </source>
</evidence>
<proteinExistence type="predicted"/>
<feature type="domain" description="MBD" evidence="14">
    <location>
        <begin position="96"/>
        <end position="168"/>
    </location>
</feature>
<dbReference type="Ensembl" id="ENSDCDT00010046210.1">
    <property type="protein sequence ID" value="ENSDCDP00010036740.1"/>
    <property type="gene ID" value="ENSDCDG00010024022.1"/>
</dbReference>
<evidence type="ECO:0000256" key="1">
    <source>
        <dbReference type="ARBA" id="ARBA00004123"/>
    </source>
</evidence>
<evidence type="ECO:0000256" key="6">
    <source>
        <dbReference type="ARBA" id="ARBA00022990"/>
    </source>
</evidence>
<dbReference type="AlphaFoldDB" id="A0AAY4CU15"/>
<reference evidence="15" key="3">
    <citation type="submission" date="2025-09" db="UniProtKB">
        <authorList>
            <consortium name="Ensembl"/>
        </authorList>
    </citation>
    <scope>IDENTIFICATION</scope>
</reference>
<dbReference type="SMART" id="SM00391">
    <property type="entry name" value="MBD"/>
    <property type="match status" value="1"/>
</dbReference>
<dbReference type="InterPro" id="IPR001739">
    <property type="entry name" value="Methyl_CpG_DNA-bd"/>
</dbReference>
<sequence length="288" mass="32157">MAAADGEAERRESDEGQVQDSLKVKTPPLRTPSWEHWDPNSAASAQSTPLLQKPQSTMVQTAEEERTGPMERISERAERLSSSTLDPELSQASMKDRGPLYDDPSLPQGWKRKLKQRKSGRSAGKYDVYLINSEGKSFRSKVELIAYFQKVGDTSTDPNDFDFTVTGRGCPSQRERMPVKMPDVVKPVGRRRGRPKGSRKLLQATKNVAMNRVVEKSQGKLLVKMPFQDLDIETDGSAGQVTVTKKIRGFKHKLEPDPQPTPKKRGRKPKASTLAGKGHSVIYILKPF</sequence>
<dbReference type="InterPro" id="IPR045138">
    <property type="entry name" value="MeCP2/MBD4"/>
</dbReference>
<keyword evidence="5" id="KW-0677">Repeat</keyword>
<evidence type="ECO:0000256" key="2">
    <source>
        <dbReference type="ARBA" id="ARBA00022481"/>
    </source>
</evidence>
<dbReference type="SUPFAM" id="SSF54171">
    <property type="entry name" value="DNA-binding domain"/>
    <property type="match status" value="1"/>
</dbReference>
<feature type="compositionally biased region" description="Basic and acidic residues" evidence="13">
    <location>
        <begin position="63"/>
        <end position="79"/>
    </location>
</feature>
<evidence type="ECO:0000313" key="16">
    <source>
        <dbReference type="Proteomes" id="UP000694580"/>
    </source>
</evidence>
<dbReference type="FunFam" id="3.30.890.10:FF:000004">
    <property type="entry name" value="Methyl-CpG-binding protein 2"/>
    <property type="match status" value="1"/>
</dbReference>
<evidence type="ECO:0000313" key="15">
    <source>
        <dbReference type="Ensembl" id="ENSDCDP00010036740.1"/>
    </source>
</evidence>
<dbReference type="InterPro" id="IPR016177">
    <property type="entry name" value="DNA-bd_dom_sf"/>
</dbReference>
<feature type="region of interest" description="Disordered" evidence="13">
    <location>
        <begin position="1"/>
        <end position="119"/>
    </location>
</feature>
<keyword evidence="7" id="KW-0805">Transcription regulation</keyword>
<dbReference type="GO" id="GO:2000026">
    <property type="term" value="P:regulation of multicellular organismal development"/>
    <property type="evidence" value="ECO:0007669"/>
    <property type="project" value="UniProtKB-ARBA"/>
</dbReference>
<dbReference type="GO" id="GO:0040029">
    <property type="term" value="P:epigenetic regulation of gene expression"/>
    <property type="evidence" value="ECO:0007669"/>
    <property type="project" value="UniProtKB-ARBA"/>
</dbReference>
<evidence type="ECO:0000256" key="8">
    <source>
        <dbReference type="ARBA" id="ARBA00023125"/>
    </source>
</evidence>
<evidence type="ECO:0000259" key="14">
    <source>
        <dbReference type="PROSITE" id="PS50982"/>
    </source>
</evidence>